<evidence type="ECO:0000256" key="5">
    <source>
        <dbReference type="ARBA" id="ARBA00022483"/>
    </source>
</evidence>
<organism evidence="11 12">
    <name type="scientific">Cyprinus carpio carpio</name>
    <dbReference type="NCBI Taxonomy" id="630221"/>
    <lineage>
        <taxon>Eukaryota</taxon>
        <taxon>Metazoa</taxon>
        <taxon>Chordata</taxon>
        <taxon>Craniata</taxon>
        <taxon>Vertebrata</taxon>
        <taxon>Euteleostomi</taxon>
        <taxon>Actinopterygii</taxon>
        <taxon>Neopterygii</taxon>
        <taxon>Teleostei</taxon>
        <taxon>Ostariophysi</taxon>
        <taxon>Cypriniformes</taxon>
        <taxon>Cyprinidae</taxon>
        <taxon>Cyprininae</taxon>
        <taxon>Cyprinus</taxon>
    </lineage>
</organism>
<reference evidence="11" key="1">
    <citation type="submission" date="2025-08" db="UniProtKB">
        <authorList>
            <consortium name="Ensembl"/>
        </authorList>
    </citation>
    <scope>IDENTIFICATION</scope>
</reference>
<keyword evidence="6 8" id="KW-0653">Protein transport</keyword>
<evidence type="ECO:0000313" key="12">
    <source>
        <dbReference type="Proteomes" id="UP001108240"/>
    </source>
</evidence>
<dbReference type="Ensembl" id="ENSCCRT00000019582.2">
    <property type="protein sequence ID" value="ENSCCRP00000017990.2"/>
    <property type="gene ID" value="ENSCCRG00000006061.2"/>
</dbReference>
<reference evidence="11" key="2">
    <citation type="submission" date="2025-09" db="UniProtKB">
        <authorList>
            <consortium name="Ensembl"/>
        </authorList>
    </citation>
    <scope>IDENTIFICATION</scope>
</reference>
<dbReference type="Pfam" id="PF15469">
    <property type="entry name" value="Sec5"/>
    <property type="match status" value="1"/>
</dbReference>
<protein>
    <recommendedName>
        <fullName evidence="3 8">Exocyst complex component 2</fullName>
    </recommendedName>
</protein>
<dbReference type="Pfam" id="PF01833">
    <property type="entry name" value="TIG"/>
    <property type="match status" value="1"/>
</dbReference>
<comment type="similarity">
    <text evidence="2 8">Belongs to the SEC5 family.</text>
</comment>
<dbReference type="InterPro" id="IPR029175">
    <property type="entry name" value="EXOC2/Sec5"/>
</dbReference>
<dbReference type="GO" id="GO:0015031">
    <property type="term" value="P:protein transport"/>
    <property type="evidence" value="ECO:0007669"/>
    <property type="project" value="UniProtKB-KW"/>
</dbReference>
<keyword evidence="12" id="KW-1185">Reference proteome</keyword>
<comment type="subunit">
    <text evidence="7">The exocyst complex is composed of EXOC1, EXOC2, EXOC3, EXOC4, EXOC5, EXOC6, EXOC7 and EXOC8. Interacts with EXOC3L1. Interacts with GNEFR/DELGEF; this interaction occurs only in the presence of magnesium or manganese and is stimulated by dCTP or GTP. Interacts with RALA and RALB. Interacts with ARL13B; regulates ARL13B localization to the cilium membrane.</text>
</comment>
<name>A0A8C1AGX7_CYPCA</name>
<evidence type="ECO:0000256" key="3">
    <source>
        <dbReference type="ARBA" id="ARBA00017526"/>
    </source>
</evidence>
<feature type="domain" description="Exocyst complex component EXOC2/Sec5 N-terminal" evidence="10">
    <location>
        <begin position="133"/>
        <end position="858"/>
    </location>
</feature>
<dbReference type="GO" id="GO:0006887">
    <property type="term" value="P:exocytosis"/>
    <property type="evidence" value="ECO:0007669"/>
    <property type="project" value="UniProtKB-KW"/>
</dbReference>
<dbReference type="InterPro" id="IPR002909">
    <property type="entry name" value="IPT_dom"/>
</dbReference>
<dbReference type="InterPro" id="IPR014756">
    <property type="entry name" value="Ig_E-set"/>
</dbReference>
<accession>A0A8C1AGX7</accession>
<dbReference type="FunFam" id="2.60.40.10:FF:000196">
    <property type="entry name" value="Exocyst complex component 2"/>
    <property type="match status" value="1"/>
</dbReference>
<keyword evidence="4 8" id="KW-0813">Transport</keyword>
<evidence type="ECO:0000259" key="9">
    <source>
        <dbReference type="Pfam" id="PF01833"/>
    </source>
</evidence>
<comment type="subunit">
    <text evidence="8">Component of the exocyst complex.</text>
</comment>
<evidence type="ECO:0000259" key="10">
    <source>
        <dbReference type="Pfam" id="PF15469"/>
    </source>
</evidence>
<dbReference type="PANTHER" id="PTHR13043">
    <property type="entry name" value="EXOCYST COMPLEX COMPONENT SEC5"/>
    <property type="match status" value="1"/>
</dbReference>
<dbReference type="GeneTree" id="ENSGT00390000010872"/>
<dbReference type="InterPro" id="IPR013783">
    <property type="entry name" value="Ig-like_fold"/>
</dbReference>
<dbReference type="GO" id="GO:0000145">
    <property type="term" value="C:exocyst"/>
    <property type="evidence" value="ECO:0007669"/>
    <property type="project" value="UniProtKB-UniRule"/>
</dbReference>
<dbReference type="SUPFAM" id="SSF81296">
    <property type="entry name" value="E set domains"/>
    <property type="match status" value="1"/>
</dbReference>
<comment type="function">
    <text evidence="1 8">Component of the exocyst complex involved in the docking of exocytic vesicles with fusion sites on the plasma membrane.</text>
</comment>
<dbReference type="Gene3D" id="2.60.40.10">
    <property type="entry name" value="Immunoglobulins"/>
    <property type="match status" value="1"/>
</dbReference>
<dbReference type="AlphaFoldDB" id="A0A8C1AGX7"/>
<dbReference type="PANTHER" id="PTHR13043:SF1">
    <property type="entry name" value="EXOCYST COMPLEX COMPONENT 2"/>
    <property type="match status" value="1"/>
</dbReference>
<dbReference type="InterPro" id="IPR039481">
    <property type="entry name" value="EXOC2/Sec5_N_dom"/>
</dbReference>
<evidence type="ECO:0000313" key="11">
    <source>
        <dbReference type="Ensembl" id="ENSCCRP00000017990.2"/>
    </source>
</evidence>
<feature type="domain" description="IPT/TIG" evidence="9">
    <location>
        <begin position="8"/>
        <end position="90"/>
    </location>
</feature>
<evidence type="ECO:0000256" key="8">
    <source>
        <dbReference type="RuleBase" id="RU365069"/>
    </source>
</evidence>
<dbReference type="GO" id="GO:0006893">
    <property type="term" value="P:Golgi to plasma membrane transport"/>
    <property type="evidence" value="ECO:0007669"/>
    <property type="project" value="UniProtKB-UniRule"/>
</dbReference>
<proteinExistence type="inferred from homology"/>
<dbReference type="CDD" id="cd00603">
    <property type="entry name" value="IPT_PCSR"/>
    <property type="match status" value="1"/>
</dbReference>
<evidence type="ECO:0000256" key="2">
    <source>
        <dbReference type="ARBA" id="ARBA00010578"/>
    </source>
</evidence>
<evidence type="ECO:0000256" key="4">
    <source>
        <dbReference type="ARBA" id="ARBA00022448"/>
    </source>
</evidence>
<sequence>MSPARQPPLVTGISPNEGAPWTKVTIRGENLGTGANDLIGLSICGHNCLLTAEWMSASKIVCRVGPAKDDKGEIIVTTKSGGHGTSTVSFKLLKPERIGILDQSAVWVDELNYYDMRTDRNKGISPLSLRPANPLGIDIDKGKVPLKDLENMFPSMSGDFTSENFSATWYLIENHSSTSFEQLRAAVGNLKKQASKKNEGSLAYVKGGLSTFFEAQDALAAIHQKLESDGTEKVEGSMTQRLENVLNRASETADTLFQEVLGRKDKADSTRNALNVLQRFKFLFNLPLNIERNIQKGDYDVVINDYEKAKSLFGNTEVPVFKKVYSEVETRIEALRKLLLDKLLETPSTLHDQKRYIRYLSDLHAPGDPAWQCIVAQHKWILQLMQNCKEDYIKEQKVGGVSLELDRSSALNRISLSAPVKRGGSFQTPKDDSRHYKSPQQVRFVEKLSDVVISQLPNFWKLWISYVNGSLFSETGEKSGQVEKLKKNARQRQNDFKGMIEEVTRRLVQLVRGALLPSSLTEQQLRQYGGWDTKTPLSGVWLTQVIHTVRLSHEALSALEIPNDLLQVIQDLLQDLRVHCLLTTLQHTEEDVKRLAEKEDWVVDNEGITSLPAQFEQCMVQMLQSLKEPMECKPGEINIFNLDVVQDKACEQCVSIMKVFIKCLEHLSTKEQHLLIILSNCQYLERHTFLNLAEHLEKNGFTTAEKIIRVSIEALRQLDEYLFETYIEKKSDPIVGSLEPGIYAGYFDWKDCLPPTGVRSYLKEALVSIISVHAEVFTVSKELVSRVISKITEAVAEEMSRLMQCVSSFSKNGALQARLEICALQDAIEPYLTTESLTSFKQALEALPQLQSGADKNQIHTECYTSH</sequence>
<evidence type="ECO:0000256" key="6">
    <source>
        <dbReference type="ARBA" id="ARBA00022927"/>
    </source>
</evidence>
<evidence type="ECO:0000256" key="7">
    <source>
        <dbReference type="ARBA" id="ARBA00062534"/>
    </source>
</evidence>
<dbReference type="GO" id="GO:0007399">
    <property type="term" value="P:nervous system development"/>
    <property type="evidence" value="ECO:0007669"/>
    <property type="project" value="UniProtKB-ARBA"/>
</dbReference>
<keyword evidence="5 8" id="KW-0268">Exocytosis</keyword>
<evidence type="ECO:0000256" key="1">
    <source>
        <dbReference type="ARBA" id="ARBA00002660"/>
    </source>
</evidence>
<dbReference type="Proteomes" id="UP001108240">
    <property type="component" value="Unplaced"/>
</dbReference>